<feature type="domain" description="DUF403" evidence="1">
    <location>
        <begin position="533"/>
        <end position="848"/>
    </location>
</feature>
<evidence type="ECO:0000259" key="1">
    <source>
        <dbReference type="Pfam" id="PF04168"/>
    </source>
</evidence>
<dbReference type="RefSeq" id="WP_159543658.1">
    <property type="nucleotide sequence ID" value="NZ_CP047156.1"/>
</dbReference>
<dbReference type="Proteomes" id="UP000463857">
    <property type="component" value="Chromosome"/>
</dbReference>
<dbReference type="InterPro" id="IPR025841">
    <property type="entry name" value="CP_ATPgrasp_2"/>
</dbReference>
<dbReference type="Gene3D" id="3.30.1490.270">
    <property type="match status" value="1"/>
</dbReference>
<feature type="domain" description="Circularly permuted ATP-grasp type 2" evidence="2">
    <location>
        <begin position="101"/>
        <end position="475"/>
    </location>
</feature>
<accession>A0A7L4YKJ6</accession>
<dbReference type="PANTHER" id="PTHR34595">
    <property type="entry name" value="BLR5612 PROTEIN"/>
    <property type="match status" value="1"/>
</dbReference>
<keyword evidence="4" id="KW-1185">Reference proteome</keyword>
<dbReference type="Pfam" id="PF04168">
    <property type="entry name" value="Alpha-E"/>
    <property type="match status" value="1"/>
</dbReference>
<organism evidence="3 4">
    <name type="scientific">Epidermidibacterium keratini</name>
    <dbReference type="NCBI Taxonomy" id="1891644"/>
    <lineage>
        <taxon>Bacteria</taxon>
        <taxon>Bacillati</taxon>
        <taxon>Actinomycetota</taxon>
        <taxon>Actinomycetes</taxon>
        <taxon>Sporichthyales</taxon>
        <taxon>Sporichthyaceae</taxon>
        <taxon>Epidermidibacterium</taxon>
    </lineage>
</organism>
<dbReference type="EMBL" id="CP047156">
    <property type="protein sequence ID" value="QHB99770.1"/>
    <property type="molecule type" value="Genomic_DNA"/>
</dbReference>
<dbReference type="InterPro" id="IPR007296">
    <property type="entry name" value="DUF403"/>
</dbReference>
<dbReference type="PANTHER" id="PTHR34595:SF2">
    <property type="entry name" value="BLR2978 PROTEIN"/>
    <property type="match status" value="1"/>
</dbReference>
<evidence type="ECO:0000259" key="2">
    <source>
        <dbReference type="Pfam" id="PF14403"/>
    </source>
</evidence>
<sequence length="868" mass="94571">MTALDEYLSRGRQYALDAEAAVGDTPYDEVVDDGRLRAGWVPIAGAMRRLSGPYLSRLAGDVARLIEDDGATYNRIQTHTDASGSVVSEAVTEPWRLDPVPLVVQPGEWELLEAGLAQRARLLDAVVRDIYGAQTLLADGSIPPPIVMGHGGYVRYAHGIEVPGAHQLVMSATDLGRAPGGQWTVMSDRTQAPSGAAYAMENRRVMSRLFPEIYRDVQIARLLPFFNALRTGIEATAPPRTDSPRVVVLSPGAQSETAFDQAYLASLLGYPLVEGSDLTMRDGRVWLRSMGELDPVDVIIRRVDATWTDPLFLRGSSRLGVPGLVDAARRGTVSILNGLGSGVLENPALLGLLPSLSRRLLDEDLLLPSVSTYWCGNDAERSHVLANLDSLVLRPIDRERGPTVYGGDLSSAERDEWRARIEAAPYDYTGQELLALSQLPTTRDDVLEPRPVLLRGFVASSGEGYAVLPGGLARVPDVPASAGGSMLGMFVGDPPPHISKDTWVLLGDDIDPAATGWLHDGPSAPPSDPFLAMTPRMLSDLFWIGRYSARAEDLVRLVLSVREITGDLHSSPRGGAGDALRTMRQAMTQVSMTYPGFLSEDVSPLREIHSLMVDAQRTGTVAQSIARLGGALQEVRDQFSTDVWMVMAEIERALAQLRRTPQDLGSQLVHTAEVVHRGMLGMSGIFYDNMIHDPGWHLLEAGRAIERANSLIALLRSTLGVRTTPYADSQVIDAVLKATESIVTYRRRYRGRAHIDGVLQLLMLDENNPRSIAFALHKLAIDIPTFDPEPGGPIQQALEGASSILRGVDVVQLASPDDDGVRTELEELLSQLYDAIGEISQQIYRRHLRPPADQQPIFEGTARVESPR</sequence>
<dbReference type="Pfam" id="PF14403">
    <property type="entry name" value="CP_ATPgrasp_2"/>
    <property type="match status" value="1"/>
</dbReference>
<protein>
    <recommendedName>
        <fullName evidence="5">DUF403 domain-containing protein</fullName>
    </recommendedName>
</protein>
<evidence type="ECO:0000313" key="4">
    <source>
        <dbReference type="Proteomes" id="UP000463857"/>
    </source>
</evidence>
<evidence type="ECO:0000313" key="3">
    <source>
        <dbReference type="EMBL" id="QHB99770.1"/>
    </source>
</evidence>
<dbReference type="InterPro" id="IPR051680">
    <property type="entry name" value="ATP-dep_Glu-Cys_Ligase-2"/>
</dbReference>
<gene>
    <name evidence="3" type="ORF">EK0264_05410</name>
</gene>
<reference evidence="3 4" key="1">
    <citation type="journal article" date="2018" name="Int. J. Syst. Evol. Microbiol.">
        <title>Epidermidibacterium keratini gen. nov., sp. nov., a member of the family Sporichthyaceae, isolated from keratin epidermis.</title>
        <authorList>
            <person name="Lee D.G."/>
            <person name="Trujillo M.E."/>
            <person name="Kang S."/>
            <person name="Nam J.J."/>
            <person name="Kim Y.J."/>
        </authorList>
    </citation>
    <scope>NUCLEOTIDE SEQUENCE [LARGE SCALE GENOMIC DNA]</scope>
    <source>
        <strain evidence="3 4">EPI-7</strain>
    </source>
</reference>
<dbReference type="AlphaFoldDB" id="A0A7L4YKJ6"/>
<name>A0A7L4YKJ6_9ACTN</name>
<evidence type="ECO:0008006" key="5">
    <source>
        <dbReference type="Google" id="ProtNLM"/>
    </source>
</evidence>
<dbReference type="SUPFAM" id="SSF56059">
    <property type="entry name" value="Glutathione synthetase ATP-binding domain-like"/>
    <property type="match status" value="1"/>
</dbReference>
<dbReference type="OrthoDB" id="9803842at2"/>
<dbReference type="Gene3D" id="3.40.50.11290">
    <property type="match status" value="1"/>
</dbReference>
<proteinExistence type="predicted"/>
<dbReference type="KEGG" id="eke:EK0264_05410"/>
<dbReference type="InParanoid" id="A0A7L4YKJ6"/>